<proteinExistence type="predicted"/>
<dbReference type="Proteomes" id="UP000738349">
    <property type="component" value="Unassembled WGS sequence"/>
</dbReference>
<dbReference type="CDD" id="cd14654">
    <property type="entry name" value="ZIP_Gal4"/>
    <property type="match status" value="1"/>
</dbReference>
<dbReference type="InterPro" id="IPR007219">
    <property type="entry name" value="XnlR_reg_dom"/>
</dbReference>
<organism evidence="7 8">
    <name type="scientific">Dactylonectria macrodidyma</name>
    <dbReference type="NCBI Taxonomy" id="307937"/>
    <lineage>
        <taxon>Eukaryota</taxon>
        <taxon>Fungi</taxon>
        <taxon>Dikarya</taxon>
        <taxon>Ascomycota</taxon>
        <taxon>Pezizomycotina</taxon>
        <taxon>Sordariomycetes</taxon>
        <taxon>Hypocreomycetidae</taxon>
        <taxon>Hypocreales</taxon>
        <taxon>Nectriaceae</taxon>
        <taxon>Dactylonectria</taxon>
    </lineage>
</organism>
<dbReference type="GO" id="GO:0005634">
    <property type="term" value="C:nucleus"/>
    <property type="evidence" value="ECO:0007669"/>
    <property type="project" value="TreeGrafter"/>
</dbReference>
<dbReference type="AlphaFoldDB" id="A0A9P9ERK5"/>
<dbReference type="CDD" id="cd00067">
    <property type="entry name" value="GAL4"/>
    <property type="match status" value="1"/>
</dbReference>
<dbReference type="GO" id="GO:0006351">
    <property type="term" value="P:DNA-templated transcription"/>
    <property type="evidence" value="ECO:0007669"/>
    <property type="project" value="InterPro"/>
</dbReference>
<keyword evidence="4" id="KW-0539">Nucleus</keyword>
<evidence type="ECO:0000256" key="5">
    <source>
        <dbReference type="SAM" id="MobiDB-lite"/>
    </source>
</evidence>
<dbReference type="GO" id="GO:0000435">
    <property type="term" value="P:positive regulation of transcription from RNA polymerase II promoter by galactose"/>
    <property type="evidence" value="ECO:0007669"/>
    <property type="project" value="TreeGrafter"/>
</dbReference>
<dbReference type="SUPFAM" id="SSF57701">
    <property type="entry name" value="Zn2/Cys6 DNA-binding domain"/>
    <property type="match status" value="1"/>
</dbReference>
<dbReference type="PANTHER" id="PTHR47424">
    <property type="entry name" value="REGULATORY PROTEIN GAL4"/>
    <property type="match status" value="1"/>
</dbReference>
<evidence type="ECO:0000256" key="1">
    <source>
        <dbReference type="ARBA" id="ARBA00022723"/>
    </source>
</evidence>
<protein>
    <submittedName>
        <fullName evidence="7">Fungal-specific transcription factor domain-containing protein</fullName>
    </submittedName>
</protein>
<dbReference type="GO" id="GO:0008270">
    <property type="term" value="F:zinc ion binding"/>
    <property type="evidence" value="ECO:0007669"/>
    <property type="project" value="InterPro"/>
</dbReference>
<evidence type="ECO:0000256" key="4">
    <source>
        <dbReference type="ARBA" id="ARBA00023242"/>
    </source>
</evidence>
<keyword evidence="2" id="KW-0805">Transcription regulation</keyword>
<keyword evidence="3" id="KW-0804">Transcription</keyword>
<dbReference type="InterPro" id="IPR051127">
    <property type="entry name" value="Fungal_SecMet_Regulators"/>
</dbReference>
<accession>A0A9P9ERK5</accession>
<sequence>MEGKLPEASAPHAGPPGGSMAEEPTPCRECRRRKMKCDGVMPVCSICRKYRRHCLYDKHSRTRLTRRHVTILEERLEKAEALLRRHYTDNQIAELMDGGGAAEPVPGPASLPTATPSSTTTSPLHSLAQPPASAPDARPSMSTTANLVALAAGISQLAPCTDPGLNAGPLPGPQATSYEIAPTLADSFEWNEQEASWGTYDPSRWSSMDPANGDSTQTIMDGMAALTVGDHNRGYLGAVSGAALLRQILSAHPDGEEVDAEVALHQIEPLFQQRSDHSRWFRTQAMLTRVAVENLIDAFFTLYHSTFPIVHEPTFRAQQAGNLPCANKDHWNILANILATLGSFASSNAADATDLPIFQAAQKSLLSDNLEVGNLTLVQAFGLSANYLQKRNKPNSGYNYGGQALRLAIGLGLHKEFEGDSLSPLQREIRRRAWWCLCVLDVGATITYGRPLNWPQAGVEAVLPQNIHEKDLTWDSTCCPPEVDGVTEYTYIRVQSTYHLSTMNAYNRLITSPFPSAAELIALDDVCIGSWLAQVPHYYFADPPPKSEQALGIGISRWRYRNLRIVMYRPFLVRWARSSSSNTQQSSISIENLAVFRCLDAAKETITSIQGYWASRSHSRLAAWYILYFLFHATLIPVHCLRQNPRHSLAPDWRSQITMSTAIMGAMVELNPNGSKCRDISLKLCWPHLDEEGAHTYCDSTPFLTGTADSEAASIISGYDTWCDLMSNTSTGAPMYQWTDLNDPALNFLNNVY</sequence>
<evidence type="ECO:0000259" key="6">
    <source>
        <dbReference type="PROSITE" id="PS50048"/>
    </source>
</evidence>
<dbReference type="Pfam" id="PF04082">
    <property type="entry name" value="Fungal_trans"/>
    <property type="match status" value="1"/>
</dbReference>
<dbReference type="EMBL" id="JAGMUV010000010">
    <property type="protein sequence ID" value="KAH7141948.1"/>
    <property type="molecule type" value="Genomic_DNA"/>
</dbReference>
<evidence type="ECO:0000256" key="2">
    <source>
        <dbReference type="ARBA" id="ARBA00023015"/>
    </source>
</evidence>
<dbReference type="SMART" id="SM00906">
    <property type="entry name" value="Fungal_trans"/>
    <property type="match status" value="1"/>
</dbReference>
<name>A0A9P9ERK5_9HYPO</name>
<evidence type="ECO:0000256" key="3">
    <source>
        <dbReference type="ARBA" id="ARBA00023163"/>
    </source>
</evidence>
<dbReference type="SMART" id="SM00066">
    <property type="entry name" value="GAL4"/>
    <property type="match status" value="1"/>
</dbReference>
<dbReference type="PANTHER" id="PTHR47424:SF2">
    <property type="entry name" value="TRANSCRIPTION FACTOR DOMAIN-CONTAINING PROTEIN-RELATED"/>
    <property type="match status" value="1"/>
</dbReference>
<dbReference type="Gene3D" id="4.10.240.10">
    <property type="entry name" value="Zn(2)-C6 fungal-type DNA-binding domain"/>
    <property type="match status" value="1"/>
</dbReference>
<feature type="domain" description="Zn(2)-C6 fungal-type" evidence="6">
    <location>
        <begin position="26"/>
        <end position="56"/>
    </location>
</feature>
<dbReference type="PROSITE" id="PS00463">
    <property type="entry name" value="ZN2_CY6_FUNGAL_1"/>
    <property type="match status" value="1"/>
</dbReference>
<evidence type="ECO:0000313" key="7">
    <source>
        <dbReference type="EMBL" id="KAH7141948.1"/>
    </source>
</evidence>
<keyword evidence="8" id="KW-1185">Reference proteome</keyword>
<dbReference type="CDD" id="cd12148">
    <property type="entry name" value="fungal_TF_MHR"/>
    <property type="match status" value="1"/>
</dbReference>
<dbReference type="InterPro" id="IPR005600">
    <property type="entry name" value="Gal4_dimer_dom"/>
</dbReference>
<gene>
    <name evidence="7" type="ORF">EDB81DRAFT_54011</name>
</gene>
<keyword evidence="1" id="KW-0479">Metal-binding</keyword>
<feature type="region of interest" description="Disordered" evidence="5">
    <location>
        <begin position="97"/>
        <end position="140"/>
    </location>
</feature>
<comment type="caution">
    <text evidence="7">The sequence shown here is derived from an EMBL/GenBank/DDBJ whole genome shotgun (WGS) entry which is preliminary data.</text>
</comment>
<dbReference type="InterPro" id="IPR036864">
    <property type="entry name" value="Zn2-C6_fun-type_DNA-bd_sf"/>
</dbReference>
<feature type="compositionally biased region" description="Low complexity" evidence="5">
    <location>
        <begin position="102"/>
        <end position="128"/>
    </location>
</feature>
<dbReference type="OrthoDB" id="3364175at2759"/>
<feature type="region of interest" description="Disordered" evidence="5">
    <location>
        <begin position="1"/>
        <end position="25"/>
    </location>
</feature>
<dbReference type="InterPro" id="IPR001138">
    <property type="entry name" value="Zn2Cys6_DnaBD"/>
</dbReference>
<evidence type="ECO:0000313" key="8">
    <source>
        <dbReference type="Proteomes" id="UP000738349"/>
    </source>
</evidence>
<dbReference type="PROSITE" id="PS50048">
    <property type="entry name" value="ZN2_CY6_FUNGAL_2"/>
    <property type="match status" value="1"/>
</dbReference>
<dbReference type="GO" id="GO:0000978">
    <property type="term" value="F:RNA polymerase II cis-regulatory region sequence-specific DNA binding"/>
    <property type="evidence" value="ECO:0007669"/>
    <property type="project" value="TreeGrafter"/>
</dbReference>
<dbReference type="GO" id="GO:0000981">
    <property type="term" value="F:DNA-binding transcription factor activity, RNA polymerase II-specific"/>
    <property type="evidence" value="ECO:0007669"/>
    <property type="project" value="InterPro"/>
</dbReference>
<dbReference type="Pfam" id="PF00172">
    <property type="entry name" value="Zn_clus"/>
    <property type="match status" value="1"/>
</dbReference>
<reference evidence="7" key="1">
    <citation type="journal article" date="2021" name="Nat. Commun.">
        <title>Genetic determinants of endophytism in the Arabidopsis root mycobiome.</title>
        <authorList>
            <person name="Mesny F."/>
            <person name="Miyauchi S."/>
            <person name="Thiergart T."/>
            <person name="Pickel B."/>
            <person name="Atanasova L."/>
            <person name="Karlsson M."/>
            <person name="Huettel B."/>
            <person name="Barry K.W."/>
            <person name="Haridas S."/>
            <person name="Chen C."/>
            <person name="Bauer D."/>
            <person name="Andreopoulos W."/>
            <person name="Pangilinan J."/>
            <person name="LaButti K."/>
            <person name="Riley R."/>
            <person name="Lipzen A."/>
            <person name="Clum A."/>
            <person name="Drula E."/>
            <person name="Henrissat B."/>
            <person name="Kohler A."/>
            <person name="Grigoriev I.V."/>
            <person name="Martin F.M."/>
            <person name="Hacquard S."/>
        </authorList>
    </citation>
    <scope>NUCLEOTIDE SEQUENCE</scope>
    <source>
        <strain evidence="7">MPI-CAGE-AT-0147</strain>
    </source>
</reference>